<dbReference type="InterPro" id="IPR000792">
    <property type="entry name" value="Tscrpt_reg_LuxR_C"/>
</dbReference>
<feature type="domain" description="HD-GYP" evidence="2">
    <location>
        <begin position="260"/>
        <end position="456"/>
    </location>
</feature>
<dbReference type="InterPro" id="IPR037522">
    <property type="entry name" value="HD_GYP_dom"/>
</dbReference>
<dbReference type="EMBL" id="JBHTMB010000006">
    <property type="protein sequence ID" value="MFD1231751.1"/>
    <property type="molecule type" value="Genomic_DNA"/>
</dbReference>
<dbReference type="PROSITE" id="PS51832">
    <property type="entry name" value="HD_GYP"/>
    <property type="match status" value="1"/>
</dbReference>
<evidence type="ECO:0000259" key="1">
    <source>
        <dbReference type="PROSITE" id="PS50043"/>
    </source>
</evidence>
<dbReference type="SUPFAM" id="SSF109604">
    <property type="entry name" value="HD-domain/PDEase-like"/>
    <property type="match status" value="1"/>
</dbReference>
<dbReference type="CDD" id="cd06170">
    <property type="entry name" value="LuxR_C_like"/>
    <property type="match status" value="1"/>
</dbReference>
<reference evidence="4" key="1">
    <citation type="journal article" date="2019" name="Int. J. Syst. Evol. Microbiol.">
        <title>The Global Catalogue of Microorganisms (GCM) 10K type strain sequencing project: providing services to taxonomists for standard genome sequencing and annotation.</title>
        <authorList>
            <consortium name="The Broad Institute Genomics Platform"/>
            <consortium name="The Broad Institute Genome Sequencing Center for Infectious Disease"/>
            <person name="Wu L."/>
            <person name="Ma J."/>
        </authorList>
    </citation>
    <scope>NUCLEOTIDE SEQUENCE [LARGE SCALE GENOMIC DNA]</scope>
    <source>
        <strain evidence="4">CCUG 49018</strain>
    </source>
</reference>
<dbReference type="PROSITE" id="PS00622">
    <property type="entry name" value="HTH_LUXR_1"/>
    <property type="match status" value="1"/>
</dbReference>
<comment type="caution">
    <text evidence="3">The sequence shown here is derived from an EMBL/GenBank/DDBJ whole genome shotgun (WGS) entry which is preliminary data.</text>
</comment>
<dbReference type="PANTHER" id="PTHR45228">
    <property type="entry name" value="CYCLIC DI-GMP PHOSPHODIESTERASE TM_0186-RELATED"/>
    <property type="match status" value="1"/>
</dbReference>
<protein>
    <submittedName>
        <fullName evidence="3">HD domain-containing phosphohydrolase</fullName>
    </submittedName>
</protein>
<dbReference type="InterPro" id="IPR003607">
    <property type="entry name" value="HD/PDEase_dom"/>
</dbReference>
<accession>A0ABW3V8V6</accession>
<dbReference type="Gene3D" id="1.10.10.10">
    <property type="entry name" value="Winged helix-like DNA-binding domain superfamily/Winged helix DNA-binding domain"/>
    <property type="match status" value="1"/>
</dbReference>
<dbReference type="InterPro" id="IPR016032">
    <property type="entry name" value="Sig_transdc_resp-reg_C-effctor"/>
</dbReference>
<dbReference type="CDD" id="cd00077">
    <property type="entry name" value="HDc"/>
    <property type="match status" value="1"/>
</dbReference>
<gene>
    <name evidence="3" type="ORF">ACFQ34_00480</name>
</gene>
<dbReference type="PROSITE" id="PS50043">
    <property type="entry name" value="HTH_LUXR_2"/>
    <property type="match status" value="1"/>
</dbReference>
<dbReference type="SMART" id="SM00421">
    <property type="entry name" value="HTH_LUXR"/>
    <property type="match status" value="1"/>
</dbReference>
<evidence type="ECO:0000313" key="4">
    <source>
        <dbReference type="Proteomes" id="UP001597182"/>
    </source>
</evidence>
<feature type="domain" description="HTH luxR-type" evidence="1">
    <location>
        <begin position="451"/>
        <end position="516"/>
    </location>
</feature>
<dbReference type="Pfam" id="PF13487">
    <property type="entry name" value="HD_5"/>
    <property type="match status" value="2"/>
</dbReference>
<proteinExistence type="predicted"/>
<dbReference type="Gene3D" id="1.10.3210.10">
    <property type="entry name" value="Hypothetical protein af1432"/>
    <property type="match status" value="2"/>
</dbReference>
<evidence type="ECO:0000313" key="3">
    <source>
        <dbReference type="EMBL" id="MFD1231751.1"/>
    </source>
</evidence>
<organism evidence="3 4">
    <name type="scientific">Pseudonocardia benzenivorans</name>
    <dbReference type="NCBI Taxonomy" id="228005"/>
    <lineage>
        <taxon>Bacteria</taxon>
        <taxon>Bacillati</taxon>
        <taxon>Actinomycetota</taxon>
        <taxon>Actinomycetes</taxon>
        <taxon>Pseudonocardiales</taxon>
        <taxon>Pseudonocardiaceae</taxon>
        <taxon>Pseudonocardia</taxon>
    </lineage>
</organism>
<dbReference type="Pfam" id="PF00196">
    <property type="entry name" value="GerE"/>
    <property type="match status" value="1"/>
</dbReference>
<sequence length="524" mass="55287">MTTGGLPSGVRKAELVAALSLATDLGLGLPEEHVLRQTVIARRLARLAGLSAAQQDAVFYTSLLAWVGCVADSHEMAHWFGDDRRLRAESYAVDKAGLPMLRFLVEQVGRDAGPARRLTAIGRFLVAGGVGEAMGSMITHCRTTADIAERLGLPDDIGRALGQAFERWDGRGVPGRLRAAAIDPVIRVVHVADDTEQHHRAGGVGAATAMLRSRRGTEFDPDLVDLVCAHADEVFDGLDAVPAWQSVLDDGSPAESPALTEDELTDALRVFGDYADLKAPCFLGHSAAVAALAADAAGRMGLPDADVTLVERAALVHDLGVHGVSSGVWDKPGPLSAGEWERVRMHPYLTERTLARVPQLAELGTLAALHHERLDGSGYPRGLRADAMPITARVLAAAVRYRTAVEPRPHRPAAEPAAAQTLLRADAAAGRLDGEAVNAVLAAAGHRVRRRPALPAGLSPREAQVLGLVARGLSNRAIAAELSLAPRTVGSHVEHVYTKIGVSTRGAAAMFAMRHGLVGDPVQG</sequence>
<dbReference type="PANTHER" id="PTHR45228:SF5">
    <property type="entry name" value="CYCLIC DI-GMP PHOSPHODIESTERASE VC_1348-RELATED"/>
    <property type="match status" value="1"/>
</dbReference>
<dbReference type="InterPro" id="IPR036388">
    <property type="entry name" value="WH-like_DNA-bd_sf"/>
</dbReference>
<dbReference type="PRINTS" id="PR00038">
    <property type="entry name" value="HTHLUXR"/>
</dbReference>
<dbReference type="InterPro" id="IPR052020">
    <property type="entry name" value="Cyclic_di-GMP/3'3'-cGAMP_PDE"/>
</dbReference>
<name>A0ABW3V8V6_9PSEU</name>
<evidence type="ECO:0000259" key="2">
    <source>
        <dbReference type="PROSITE" id="PS51832"/>
    </source>
</evidence>
<dbReference type="SUPFAM" id="SSF46894">
    <property type="entry name" value="C-terminal effector domain of the bipartite response regulators"/>
    <property type="match status" value="1"/>
</dbReference>
<keyword evidence="4" id="KW-1185">Reference proteome</keyword>
<dbReference type="Proteomes" id="UP001597182">
    <property type="component" value="Unassembled WGS sequence"/>
</dbReference>
<dbReference type="RefSeq" id="WP_339121066.1">
    <property type="nucleotide sequence ID" value="NZ_BAABKS010000080.1"/>
</dbReference>